<comment type="caution">
    <text evidence="2">The sequence shown here is derived from an EMBL/GenBank/DDBJ whole genome shotgun (WGS) entry which is preliminary data.</text>
</comment>
<dbReference type="VEuPathDB" id="FungiDB:RhiirFUN_003577"/>
<dbReference type="InterPro" id="IPR006571">
    <property type="entry name" value="TLDc_dom"/>
</dbReference>
<dbReference type="VEuPathDB" id="FungiDB:FUN_021722"/>
<protein>
    <recommendedName>
        <fullName evidence="1">TLDc domain-containing protein</fullName>
    </recommendedName>
</protein>
<proteinExistence type="predicted"/>
<feature type="domain" description="TLDc" evidence="1">
    <location>
        <begin position="106"/>
        <end position="284"/>
    </location>
</feature>
<name>A0A2N0NI69_9GLOM</name>
<reference evidence="2 3" key="2">
    <citation type="submission" date="2017-09" db="EMBL/GenBank/DDBJ databases">
        <title>Extensive intraspecific genome diversity in a model arbuscular mycorrhizal fungus.</title>
        <authorList>
            <person name="Chen E.C."/>
            <person name="Morin E."/>
            <person name="Beaudet D."/>
            <person name="Noel J."/>
            <person name="Ndikumana S."/>
            <person name="Charron P."/>
            <person name="St-Onge C."/>
            <person name="Giorgi J."/>
            <person name="Grigoriev I.V."/>
            <person name="Roux C."/>
            <person name="Martin F.M."/>
            <person name="Corradi N."/>
        </authorList>
    </citation>
    <scope>NUCLEOTIDE SEQUENCE [LARGE SCALE GENOMIC DNA]</scope>
    <source>
        <strain evidence="2 3">A5</strain>
    </source>
</reference>
<dbReference type="Proteomes" id="UP000232722">
    <property type="component" value="Unassembled WGS sequence"/>
</dbReference>
<dbReference type="AlphaFoldDB" id="A0A2N0NI69"/>
<dbReference type="SMART" id="SM00584">
    <property type="entry name" value="TLDc"/>
    <property type="match status" value="1"/>
</dbReference>
<dbReference type="VEuPathDB" id="FungiDB:RhiirA1_441929"/>
<reference evidence="2 3" key="1">
    <citation type="submission" date="2016-04" db="EMBL/GenBank/DDBJ databases">
        <title>Genome analyses suggest a sexual origin of heterokaryosis in a supposedly ancient asexual fungus.</title>
        <authorList>
            <person name="Ropars J."/>
            <person name="Sedzielewska K."/>
            <person name="Noel J."/>
            <person name="Charron P."/>
            <person name="Farinelli L."/>
            <person name="Marton T."/>
            <person name="Kruger M."/>
            <person name="Pelin A."/>
            <person name="Brachmann A."/>
            <person name="Corradi N."/>
        </authorList>
    </citation>
    <scope>NUCLEOTIDE SEQUENCE [LARGE SCALE GENOMIC DNA]</scope>
    <source>
        <strain evidence="2 3">A5</strain>
    </source>
</reference>
<dbReference type="EMBL" id="LLXJ01006354">
    <property type="protein sequence ID" value="PKB94265.1"/>
    <property type="molecule type" value="Genomic_DNA"/>
</dbReference>
<sequence length="286" mass="32924">MDEIELWNNLIKWGIAQNSELNGKNATNLNRWNKKDFLTLKNTLDPFISHIRYFNISSKDFHSKIWPFKTVLPEAIFEDIVSFHFADTQPENRLPLRNGKLPVDSIIIKPKHAAILANWTQRKDANVKIPKDKYNFNLIYRGSRDGLDINTMRSNCNGQGATILVIKVKENGTIIGGYNPNGWPYQTGYNNGYYNNNYYWNNTTESFIFSLGDGKDSKEVKISRVTNGNCAIYEHYRVNTALNFGNSDLIINGANGTCNKANYESNIMDINNFSIEEMEIFRFYNN</sequence>
<evidence type="ECO:0000313" key="2">
    <source>
        <dbReference type="EMBL" id="PKB94265.1"/>
    </source>
</evidence>
<dbReference type="Pfam" id="PF07534">
    <property type="entry name" value="TLD"/>
    <property type="match status" value="1"/>
</dbReference>
<organism evidence="2 3">
    <name type="scientific">Rhizophagus irregularis</name>
    <dbReference type="NCBI Taxonomy" id="588596"/>
    <lineage>
        <taxon>Eukaryota</taxon>
        <taxon>Fungi</taxon>
        <taxon>Fungi incertae sedis</taxon>
        <taxon>Mucoromycota</taxon>
        <taxon>Glomeromycotina</taxon>
        <taxon>Glomeromycetes</taxon>
        <taxon>Glomerales</taxon>
        <taxon>Glomeraceae</taxon>
        <taxon>Rhizophagus</taxon>
    </lineage>
</organism>
<accession>A0A2N0NI69</accession>
<gene>
    <name evidence="2" type="ORF">RhiirA5_507662</name>
</gene>
<dbReference type="PROSITE" id="PS51886">
    <property type="entry name" value="TLDC"/>
    <property type="match status" value="1"/>
</dbReference>
<evidence type="ECO:0000259" key="1">
    <source>
        <dbReference type="PROSITE" id="PS51886"/>
    </source>
</evidence>
<dbReference type="PANTHER" id="PTHR23354">
    <property type="entry name" value="NUCLEOLAR PROTEIN 7/ESTROGEN RECEPTOR COACTIVATOR-RELATED"/>
    <property type="match status" value="1"/>
</dbReference>
<evidence type="ECO:0000313" key="3">
    <source>
        <dbReference type="Proteomes" id="UP000232722"/>
    </source>
</evidence>